<comment type="function">
    <text evidence="1">Important for normal spermatogenesis and male fertility. Specifically required for progression to the post-meiotic stages of spermatocyte development. Seems to be necessary for normal expression levels of a number of testis-expressed gene transcripts, although its role in this process is unclear.</text>
</comment>
<dbReference type="STRING" id="84645.A0A498N6V9"/>
<accession>A0A498N6V9</accession>
<dbReference type="InterPro" id="IPR038952">
    <property type="entry name" value="TOPAZ1"/>
</dbReference>
<evidence type="ECO:0000259" key="11">
    <source>
        <dbReference type="SMART" id="SM00607"/>
    </source>
</evidence>
<keyword evidence="9" id="KW-1015">Disulfide bond</keyword>
<dbReference type="SMART" id="SM00607">
    <property type="entry name" value="FTP"/>
    <property type="match status" value="1"/>
</dbReference>
<dbReference type="InterPro" id="IPR006585">
    <property type="entry name" value="FTP1"/>
</dbReference>
<proteinExistence type="evidence at protein level"/>
<reference evidence="12 13" key="1">
    <citation type="submission" date="2018-03" db="EMBL/GenBank/DDBJ databases">
        <title>Draft genome sequence of Rohu Carp (Labeo rohita).</title>
        <authorList>
            <person name="Das P."/>
            <person name="Kushwaha B."/>
            <person name="Joshi C.G."/>
            <person name="Kumar D."/>
            <person name="Nagpure N.S."/>
            <person name="Sahoo L."/>
            <person name="Das S.P."/>
            <person name="Bit A."/>
            <person name="Patnaik S."/>
            <person name="Meher P.K."/>
            <person name="Jayasankar P."/>
            <person name="Koringa P.G."/>
            <person name="Patel N.V."/>
            <person name="Hinsu A.T."/>
            <person name="Kumar R."/>
            <person name="Pandey M."/>
            <person name="Agarwal S."/>
            <person name="Srivastava S."/>
            <person name="Singh M."/>
            <person name="Iquebal M.A."/>
            <person name="Jaiswal S."/>
            <person name="Angadi U.B."/>
            <person name="Kumar N."/>
            <person name="Raza M."/>
            <person name="Shah T.M."/>
            <person name="Rai A."/>
            <person name="Jena J.K."/>
        </authorList>
    </citation>
    <scope>NUCLEOTIDE SEQUENCE [LARGE SCALE GENOMIC DNA]</scope>
    <source>
        <strain evidence="12">DASCIFA01</strain>
        <tissue evidence="12">Testis</tissue>
    </source>
</reference>
<protein>
    <recommendedName>
        <fullName evidence="3">Protein TOPAZ1</fullName>
    </recommendedName>
    <alternativeName>
        <fullName evidence="10">Testis- and ovary-specific PAZ domain-containing protein 1</fullName>
    </alternativeName>
</protein>
<dbReference type="InterPro" id="IPR008979">
    <property type="entry name" value="Galactose-bd-like_sf"/>
</dbReference>
<dbReference type="AlphaFoldDB" id="A0A498N6V9"/>
<dbReference type="GO" id="GO:0046872">
    <property type="term" value="F:metal ion binding"/>
    <property type="evidence" value="ECO:0007669"/>
    <property type="project" value="UniProtKB-KW"/>
</dbReference>
<dbReference type="Proteomes" id="UP000290572">
    <property type="component" value="Unassembled WGS sequence"/>
</dbReference>
<evidence type="ECO:0000313" key="12">
    <source>
        <dbReference type="EMBL" id="RXN26316.1"/>
    </source>
</evidence>
<dbReference type="InterPro" id="IPR029435">
    <property type="entry name" value="TOPAZ1_dom"/>
</dbReference>
<keyword evidence="6" id="KW-0221">Differentiation</keyword>
<gene>
    <name evidence="12" type="ORF">ROHU_020795</name>
</gene>
<keyword evidence="8" id="KW-0744">Spermatogenesis</keyword>
<dbReference type="Gene3D" id="2.60.120.260">
    <property type="entry name" value="Galactose-binding domain-like"/>
    <property type="match status" value="2"/>
</dbReference>
<dbReference type="PANTHER" id="PTHR35671">
    <property type="entry name" value="PROTEIN TOPAZ1"/>
    <property type="match status" value="1"/>
</dbReference>
<evidence type="ECO:0000256" key="10">
    <source>
        <dbReference type="ARBA" id="ARBA00031943"/>
    </source>
</evidence>
<keyword evidence="7" id="KW-0106">Calcium</keyword>
<evidence type="ECO:0000313" key="13">
    <source>
        <dbReference type="Proteomes" id="UP000290572"/>
    </source>
</evidence>
<comment type="caution">
    <text evidence="12">The sequence shown here is derived from an EMBL/GenBank/DDBJ whole genome shotgun (WGS) entry which is preliminary data.</text>
</comment>
<evidence type="ECO:0000256" key="2">
    <source>
        <dbReference type="ARBA" id="ARBA00004514"/>
    </source>
</evidence>
<dbReference type="GO" id="GO:0048137">
    <property type="term" value="P:spermatocyte division"/>
    <property type="evidence" value="ECO:0007669"/>
    <property type="project" value="TreeGrafter"/>
</dbReference>
<keyword evidence="14" id="KW-1267">Proteomics identification</keyword>
<feature type="domain" description="Fucolectin tachylectin-4 pentraxin-1" evidence="11">
    <location>
        <begin position="376"/>
        <end position="525"/>
    </location>
</feature>
<evidence type="ECO:0000256" key="5">
    <source>
        <dbReference type="ARBA" id="ARBA00022723"/>
    </source>
</evidence>
<name>A0A498N6V9_LABRO</name>
<evidence type="ECO:0000256" key="1">
    <source>
        <dbReference type="ARBA" id="ARBA00002132"/>
    </source>
</evidence>
<comment type="subcellular location">
    <subcellularLocation>
        <location evidence="2">Cytoplasm</location>
        <location evidence="2">Cytosol</location>
    </subcellularLocation>
</comment>
<organism evidence="12 13">
    <name type="scientific">Labeo rohita</name>
    <name type="common">Indian major carp</name>
    <name type="synonym">Cyprinus rohita</name>
    <dbReference type="NCBI Taxonomy" id="84645"/>
    <lineage>
        <taxon>Eukaryota</taxon>
        <taxon>Metazoa</taxon>
        <taxon>Chordata</taxon>
        <taxon>Craniata</taxon>
        <taxon>Vertebrata</taxon>
        <taxon>Euteleostomi</taxon>
        <taxon>Actinopterygii</taxon>
        <taxon>Neopterygii</taxon>
        <taxon>Teleostei</taxon>
        <taxon>Ostariophysi</taxon>
        <taxon>Cypriniformes</taxon>
        <taxon>Cyprinidae</taxon>
        <taxon>Labeoninae</taxon>
        <taxon>Labeonini</taxon>
        <taxon>Labeo</taxon>
    </lineage>
</organism>
<evidence type="ECO:0000256" key="3">
    <source>
        <dbReference type="ARBA" id="ARBA00016464"/>
    </source>
</evidence>
<keyword evidence="13" id="KW-1185">Reference proteome</keyword>
<sequence>MALLKEPKGKHTLPYELFAESVCQQVSSSDMIKNILGRIGVSLIFRYHRTRDWNKGMKLVSVLFRLHIEFITLKGLMGNEHRVSRCQLVTMATEFFLYSGSIEGALKVLRADGWFVSSSTWPCEQADVENRKHVLTLLAGKTSHRDAFEILTNLPGIKEPMNGVQINDYTETFSAHLRMCLLKQTLPVAADILEFMLTHGMVPETIQLQNLIHRLGKQNNWSRARGLFKRAQSAGFYSAVVCERDSLFLPCSLTEIEMTLAFEMFITLINTKLPAPDGASQPLVITLRRNARVPASDDHRGWDATHLCGTLCGLSDHRVARVYSMLPGKTQKFKFSPVDGQYVNVVLPGEDRILTLCEVEVYAVSEDMVAMIQSNMINVAPNGRATQSSVNQGSTMCLSLAQNAIDGNRQYDLFKGSCTQTDTESNPWWRVDLIKTYTIASVALTNRGDCCSEQLNEAVVHIGDSLMSEGRENPVCVKVSFIPAGGTGMFRCDGVLEGRYVTVALPGENRTLSLCEVEVFGIPTE</sequence>
<keyword evidence="5" id="KW-0479">Metal-binding</keyword>
<dbReference type="GO" id="GO:0005829">
    <property type="term" value="C:cytosol"/>
    <property type="evidence" value="ECO:0007669"/>
    <property type="project" value="UniProtKB-SubCell"/>
</dbReference>
<evidence type="ECO:0000256" key="8">
    <source>
        <dbReference type="ARBA" id="ARBA00022871"/>
    </source>
</evidence>
<dbReference type="EMBL" id="QBIY01012241">
    <property type="protein sequence ID" value="RXN26316.1"/>
    <property type="molecule type" value="Genomic_DNA"/>
</dbReference>
<dbReference type="Pfam" id="PF22633">
    <property type="entry name" value="F5_F8_type_C_2"/>
    <property type="match status" value="1"/>
</dbReference>
<evidence type="ECO:0000256" key="4">
    <source>
        <dbReference type="ARBA" id="ARBA00022490"/>
    </source>
</evidence>
<dbReference type="PANTHER" id="PTHR35671:SF1">
    <property type="entry name" value="PROTEIN TOPAZ1"/>
    <property type="match status" value="1"/>
</dbReference>
<evidence type="ECO:0000256" key="7">
    <source>
        <dbReference type="ARBA" id="ARBA00022837"/>
    </source>
</evidence>
<evidence type="ECO:0007829" key="14">
    <source>
        <dbReference type="PeptideAtlas" id="A0A498N6V9"/>
    </source>
</evidence>
<dbReference type="SUPFAM" id="SSF49785">
    <property type="entry name" value="Galactose-binding domain-like"/>
    <property type="match status" value="2"/>
</dbReference>
<dbReference type="GO" id="GO:0030154">
    <property type="term" value="P:cell differentiation"/>
    <property type="evidence" value="ECO:0007669"/>
    <property type="project" value="UniProtKB-KW"/>
</dbReference>
<dbReference type="Pfam" id="PF14669">
    <property type="entry name" value="Asp_Glu_race_2"/>
    <property type="match status" value="1"/>
</dbReference>
<evidence type="ECO:0000256" key="9">
    <source>
        <dbReference type="ARBA" id="ARBA00023157"/>
    </source>
</evidence>
<keyword evidence="4" id="KW-0963">Cytoplasm</keyword>
<evidence type="ECO:0000256" key="6">
    <source>
        <dbReference type="ARBA" id="ARBA00022782"/>
    </source>
</evidence>